<dbReference type="InterPro" id="IPR052715">
    <property type="entry name" value="RAYT_transposase"/>
</dbReference>
<sequence length="193" mass="23246">MQYRRAKIEGGTYFFTLVTHKRKKFLCEPENISLLREAFRYVMQRHPFTIDAIFILPDHLHCIWTLPEGDANFSTRWRLIKSYFSRNCDSQYYGNMTTSRENKKEQTIWQRRFWEHLIKNEQDFIFHVDYIHYNPVKHRLVNAPSAWEYSSFHRYVQQEIGSSRLCVIIFAYGIVKCLSGNTFRTILSKKLSV</sequence>
<proteinExistence type="predicted"/>
<organism evidence="2 3">
    <name type="scientific">Microcystis aeruginosa TAIHU98</name>
    <dbReference type="NCBI Taxonomy" id="1134457"/>
    <lineage>
        <taxon>Bacteria</taxon>
        <taxon>Bacillati</taxon>
        <taxon>Cyanobacteriota</taxon>
        <taxon>Cyanophyceae</taxon>
        <taxon>Oscillatoriophycideae</taxon>
        <taxon>Chroococcales</taxon>
        <taxon>Microcystaceae</taxon>
        <taxon>Microcystis</taxon>
    </lineage>
</organism>
<dbReference type="RefSeq" id="WP_002734993.1">
    <property type="nucleotide sequence ID" value="NZ_ANKQ01000001.1"/>
</dbReference>
<dbReference type="GO" id="GO:0004803">
    <property type="term" value="F:transposase activity"/>
    <property type="evidence" value="ECO:0007669"/>
    <property type="project" value="InterPro"/>
</dbReference>
<feature type="domain" description="Transposase IS200-like" evidence="1">
    <location>
        <begin position="8"/>
        <end position="134"/>
    </location>
</feature>
<protein>
    <recommendedName>
        <fullName evidence="1">Transposase IS200-like domain-containing protein</fullName>
    </recommendedName>
</protein>
<gene>
    <name evidence="2" type="ORF">O53_1974</name>
</gene>
<reference evidence="2 3" key="1">
    <citation type="journal article" date="2013" name="Genome Announc.">
        <title>Whole-Genome Sequence of Microcystis aeruginosa TAIHU98, a Nontoxic Bloom-Forming Strain Isolated from Taihu Lake, China.</title>
        <authorList>
            <person name="Yang C."/>
            <person name="Zhang W."/>
            <person name="Ren M."/>
            <person name="Song L."/>
            <person name="Li T."/>
            <person name="Zhao J."/>
        </authorList>
    </citation>
    <scope>NUCLEOTIDE SEQUENCE [LARGE SCALE GENOMIC DNA]</scope>
    <source>
        <strain evidence="2 3">TAIHU98</strain>
    </source>
</reference>
<dbReference type="PANTHER" id="PTHR36966">
    <property type="entry name" value="REP-ASSOCIATED TYROSINE TRANSPOSASE"/>
    <property type="match status" value="1"/>
</dbReference>
<accession>L7ED20</accession>
<dbReference type="PANTHER" id="PTHR36966:SF1">
    <property type="entry name" value="REP-ASSOCIATED TYROSINE TRANSPOSASE"/>
    <property type="match status" value="1"/>
</dbReference>
<comment type="caution">
    <text evidence="2">The sequence shown here is derived from an EMBL/GenBank/DDBJ whole genome shotgun (WGS) entry which is preliminary data.</text>
</comment>
<dbReference type="Pfam" id="PF01797">
    <property type="entry name" value="Y1_Tnp"/>
    <property type="match status" value="1"/>
</dbReference>
<dbReference type="EMBL" id="ANKQ01000001">
    <property type="protein sequence ID" value="ELP57360.1"/>
    <property type="molecule type" value="Genomic_DNA"/>
</dbReference>
<evidence type="ECO:0000259" key="1">
    <source>
        <dbReference type="SMART" id="SM01321"/>
    </source>
</evidence>
<dbReference type="SUPFAM" id="SSF143422">
    <property type="entry name" value="Transposase IS200-like"/>
    <property type="match status" value="1"/>
</dbReference>
<evidence type="ECO:0000313" key="2">
    <source>
        <dbReference type="EMBL" id="ELP57360.1"/>
    </source>
</evidence>
<name>L7ED20_MICAE</name>
<dbReference type="AlphaFoldDB" id="L7ED20"/>
<dbReference type="SMART" id="SM01321">
    <property type="entry name" value="Y1_Tnp"/>
    <property type="match status" value="1"/>
</dbReference>
<dbReference type="GO" id="GO:0006313">
    <property type="term" value="P:DNA transposition"/>
    <property type="evidence" value="ECO:0007669"/>
    <property type="project" value="InterPro"/>
</dbReference>
<dbReference type="InterPro" id="IPR036515">
    <property type="entry name" value="Transposase_17_sf"/>
</dbReference>
<dbReference type="InterPro" id="IPR002686">
    <property type="entry name" value="Transposase_17"/>
</dbReference>
<dbReference type="GO" id="GO:0043565">
    <property type="term" value="F:sequence-specific DNA binding"/>
    <property type="evidence" value="ECO:0007669"/>
    <property type="project" value="TreeGrafter"/>
</dbReference>
<dbReference type="Proteomes" id="UP000010932">
    <property type="component" value="Unassembled WGS sequence"/>
</dbReference>
<dbReference type="NCBIfam" id="NF047646">
    <property type="entry name" value="REP_Tyr_transpos"/>
    <property type="match status" value="1"/>
</dbReference>
<evidence type="ECO:0000313" key="3">
    <source>
        <dbReference type="Proteomes" id="UP000010932"/>
    </source>
</evidence>
<dbReference type="Gene3D" id="3.30.70.1290">
    <property type="entry name" value="Transposase IS200-like"/>
    <property type="match status" value="1"/>
</dbReference>